<evidence type="ECO:0000256" key="1">
    <source>
        <dbReference type="ARBA" id="ARBA00006484"/>
    </source>
</evidence>
<dbReference type="CDD" id="cd05233">
    <property type="entry name" value="SDR_c"/>
    <property type="match status" value="1"/>
</dbReference>
<evidence type="ECO:0000256" key="2">
    <source>
        <dbReference type="ARBA" id="ARBA00023002"/>
    </source>
</evidence>
<proteinExistence type="inferred from homology"/>
<organism evidence="4 5">
    <name type="scientific">Clostridium faecium</name>
    <dbReference type="NCBI Taxonomy" id="2762223"/>
    <lineage>
        <taxon>Bacteria</taxon>
        <taxon>Bacillati</taxon>
        <taxon>Bacillota</taxon>
        <taxon>Clostridia</taxon>
        <taxon>Eubacteriales</taxon>
        <taxon>Clostridiaceae</taxon>
        <taxon>Clostridium</taxon>
    </lineage>
</organism>
<dbReference type="PANTHER" id="PTHR44196:SF2">
    <property type="entry name" value="SHORT-CHAIN DEHYDROGENASE-RELATED"/>
    <property type="match status" value="1"/>
</dbReference>
<dbReference type="InterPro" id="IPR002347">
    <property type="entry name" value="SDR_fam"/>
</dbReference>
<comment type="similarity">
    <text evidence="1 3">Belongs to the short-chain dehydrogenases/reductases (SDR) family.</text>
</comment>
<dbReference type="Gene3D" id="3.40.50.720">
    <property type="entry name" value="NAD(P)-binding Rossmann-like Domain"/>
    <property type="match status" value="1"/>
</dbReference>
<sequence length="257" mass="28838">MLKYTLITGATSGIGYELSKVFGENGHNLILCGRDIKRLEELKREFQCYSRDIIVVTGDLSNVEDINKMYKFIEENNYEVEFLINNAGLGSFGSLSETLLERELNLIDVNIRAVLHLTKLFLPNMVKKNSGGILNVSSTAAFSPGPFMNNYYASKAYILSFTEGLREELKHTNIKVSVLCPGPTATNFQERAEVKKADFAKKALMEPRLVAKIAYKKFMKNKLIIVPGINNKILVGGSKVIPNRVLSRIIRKVNNNK</sequence>
<evidence type="ECO:0000256" key="3">
    <source>
        <dbReference type="RuleBase" id="RU000363"/>
    </source>
</evidence>
<keyword evidence="2" id="KW-0560">Oxidoreductase</keyword>
<protein>
    <submittedName>
        <fullName evidence="4">SDR family oxidoreductase</fullName>
    </submittedName>
</protein>
<keyword evidence="5" id="KW-1185">Reference proteome</keyword>
<dbReference type="PANTHER" id="PTHR44196">
    <property type="entry name" value="DEHYDROGENASE/REDUCTASE SDR FAMILY MEMBER 7B"/>
    <property type="match status" value="1"/>
</dbReference>
<dbReference type="EMBL" id="JACSQB010000039">
    <property type="protein sequence ID" value="MBD8046519.1"/>
    <property type="molecule type" value="Genomic_DNA"/>
</dbReference>
<evidence type="ECO:0000313" key="4">
    <source>
        <dbReference type="EMBL" id="MBD8046519.1"/>
    </source>
</evidence>
<dbReference type="PRINTS" id="PR00080">
    <property type="entry name" value="SDRFAMILY"/>
</dbReference>
<dbReference type="Proteomes" id="UP000627166">
    <property type="component" value="Unassembled WGS sequence"/>
</dbReference>
<dbReference type="Pfam" id="PF00106">
    <property type="entry name" value="adh_short"/>
    <property type="match status" value="1"/>
</dbReference>
<dbReference type="PIRSF" id="PIRSF000126">
    <property type="entry name" value="11-beta-HSD1"/>
    <property type="match status" value="1"/>
</dbReference>
<accession>A0ABR8YQM3</accession>
<evidence type="ECO:0000313" key="5">
    <source>
        <dbReference type="Proteomes" id="UP000627166"/>
    </source>
</evidence>
<comment type="caution">
    <text evidence="4">The sequence shown here is derived from an EMBL/GenBank/DDBJ whole genome shotgun (WGS) entry which is preliminary data.</text>
</comment>
<name>A0ABR8YQM3_9CLOT</name>
<gene>
    <name evidence="4" type="ORF">H9637_05590</name>
</gene>
<dbReference type="PRINTS" id="PR00081">
    <property type="entry name" value="GDHRDH"/>
</dbReference>
<dbReference type="SUPFAM" id="SSF51735">
    <property type="entry name" value="NAD(P)-binding Rossmann-fold domains"/>
    <property type="match status" value="1"/>
</dbReference>
<reference evidence="4 5" key="1">
    <citation type="submission" date="2020-08" db="EMBL/GenBank/DDBJ databases">
        <title>A Genomic Blueprint of the Chicken Gut Microbiome.</title>
        <authorList>
            <person name="Gilroy R."/>
            <person name="Ravi A."/>
            <person name="Getino M."/>
            <person name="Pursley I."/>
            <person name="Horton D.L."/>
            <person name="Alikhan N.-F."/>
            <person name="Baker D."/>
            <person name="Gharbi K."/>
            <person name="Hall N."/>
            <person name="Watson M."/>
            <person name="Adriaenssens E.M."/>
            <person name="Foster-Nyarko E."/>
            <person name="Jarju S."/>
            <person name="Secka A."/>
            <person name="Antonio M."/>
            <person name="Oren A."/>
            <person name="Chaudhuri R."/>
            <person name="La Ragione R.M."/>
            <person name="Hildebrand F."/>
            <person name="Pallen M.J."/>
        </authorList>
    </citation>
    <scope>NUCLEOTIDE SEQUENCE [LARGE SCALE GENOMIC DNA]</scope>
    <source>
        <strain evidence="4 5">N37</strain>
    </source>
</reference>
<dbReference type="InterPro" id="IPR036291">
    <property type="entry name" value="NAD(P)-bd_dom_sf"/>
</dbReference>